<dbReference type="EMBL" id="BMAW01091250">
    <property type="protein sequence ID" value="GFS48719.1"/>
    <property type="molecule type" value="Genomic_DNA"/>
</dbReference>
<gene>
    <name evidence="1" type="ORF">NPIL_607881</name>
</gene>
<reference evidence="1" key="1">
    <citation type="submission" date="2020-08" db="EMBL/GenBank/DDBJ databases">
        <title>Multicomponent nature underlies the extraordinary mechanical properties of spider dragline silk.</title>
        <authorList>
            <person name="Kono N."/>
            <person name="Nakamura H."/>
            <person name="Mori M."/>
            <person name="Yoshida Y."/>
            <person name="Ohtoshi R."/>
            <person name="Malay A.D."/>
            <person name="Moran D.A.P."/>
            <person name="Tomita M."/>
            <person name="Numata K."/>
            <person name="Arakawa K."/>
        </authorList>
    </citation>
    <scope>NUCLEOTIDE SEQUENCE</scope>
</reference>
<evidence type="ECO:0000313" key="2">
    <source>
        <dbReference type="Proteomes" id="UP000887013"/>
    </source>
</evidence>
<accession>A0A8X6MFI8</accession>
<protein>
    <submittedName>
        <fullName evidence="1">Uncharacterized protein</fullName>
    </submittedName>
</protein>
<proteinExistence type="predicted"/>
<comment type="caution">
    <text evidence="1">The sequence shown here is derived from an EMBL/GenBank/DDBJ whole genome shotgun (WGS) entry which is preliminary data.</text>
</comment>
<dbReference type="AlphaFoldDB" id="A0A8X6MFI8"/>
<name>A0A8X6MFI8_NEPPI</name>
<keyword evidence="2" id="KW-1185">Reference proteome</keyword>
<organism evidence="1 2">
    <name type="scientific">Nephila pilipes</name>
    <name type="common">Giant wood spider</name>
    <name type="synonym">Nephila maculata</name>
    <dbReference type="NCBI Taxonomy" id="299642"/>
    <lineage>
        <taxon>Eukaryota</taxon>
        <taxon>Metazoa</taxon>
        <taxon>Ecdysozoa</taxon>
        <taxon>Arthropoda</taxon>
        <taxon>Chelicerata</taxon>
        <taxon>Arachnida</taxon>
        <taxon>Araneae</taxon>
        <taxon>Araneomorphae</taxon>
        <taxon>Entelegynae</taxon>
        <taxon>Araneoidea</taxon>
        <taxon>Nephilidae</taxon>
        <taxon>Nephila</taxon>
    </lineage>
</organism>
<dbReference type="Proteomes" id="UP000887013">
    <property type="component" value="Unassembled WGS sequence"/>
</dbReference>
<evidence type="ECO:0000313" key="1">
    <source>
        <dbReference type="EMBL" id="GFS48719.1"/>
    </source>
</evidence>
<sequence>MTCHMITQMEMDLSSYSNDLTYSHQIDEAFRSDLTSSISFLLDLSIKEHNPRTAAGFCDLQFLGNCYPPEDSRVFAACF</sequence>